<keyword evidence="1" id="KW-0472">Membrane</keyword>
<dbReference type="AlphaFoldDB" id="A0AAN4ZJV7"/>
<feature type="non-terminal residue" evidence="2">
    <location>
        <position position="1"/>
    </location>
</feature>
<reference evidence="3" key="1">
    <citation type="submission" date="2022-10" db="EMBL/GenBank/DDBJ databases">
        <title>Genome assembly of Pristionchus species.</title>
        <authorList>
            <person name="Yoshida K."/>
            <person name="Sommer R.J."/>
        </authorList>
    </citation>
    <scope>NUCLEOTIDE SEQUENCE [LARGE SCALE GENOMIC DNA]</scope>
    <source>
        <strain evidence="3">RS5460</strain>
    </source>
</reference>
<comment type="caution">
    <text evidence="2">The sequence shown here is derived from an EMBL/GenBank/DDBJ whole genome shotgun (WGS) entry which is preliminary data.</text>
</comment>
<keyword evidence="1" id="KW-0812">Transmembrane</keyword>
<dbReference type="Proteomes" id="UP001328107">
    <property type="component" value="Unassembled WGS sequence"/>
</dbReference>
<accession>A0AAN4ZJV7</accession>
<sequence>NDHVARNDVLVRFLLYVSGGAMIVGSSIAATVTALQLQPVMPAEHLMLFVVGITLTITGGILLNMCLAIESLQKPKTVLRGRKLGLARLKVAVLSGLIFLDIITINYCLKELRVAVIAPILLLACLYIALIYCFDEIRA</sequence>
<name>A0AAN4ZJV7_9BILA</name>
<feature type="transmembrane region" description="Helical" evidence="1">
    <location>
        <begin position="89"/>
        <end position="109"/>
    </location>
</feature>
<organism evidence="2 3">
    <name type="scientific">Pristionchus mayeri</name>
    <dbReference type="NCBI Taxonomy" id="1317129"/>
    <lineage>
        <taxon>Eukaryota</taxon>
        <taxon>Metazoa</taxon>
        <taxon>Ecdysozoa</taxon>
        <taxon>Nematoda</taxon>
        <taxon>Chromadorea</taxon>
        <taxon>Rhabditida</taxon>
        <taxon>Rhabditina</taxon>
        <taxon>Diplogasteromorpha</taxon>
        <taxon>Diplogasteroidea</taxon>
        <taxon>Neodiplogasteridae</taxon>
        <taxon>Pristionchus</taxon>
    </lineage>
</organism>
<gene>
    <name evidence="2" type="ORF">PMAYCL1PPCAC_09958</name>
</gene>
<protein>
    <submittedName>
        <fullName evidence="2">Uncharacterized protein</fullName>
    </submittedName>
</protein>
<feature type="non-terminal residue" evidence="2">
    <location>
        <position position="139"/>
    </location>
</feature>
<feature type="transmembrane region" description="Helical" evidence="1">
    <location>
        <begin position="46"/>
        <end position="69"/>
    </location>
</feature>
<feature type="transmembrane region" description="Helical" evidence="1">
    <location>
        <begin position="13"/>
        <end position="34"/>
    </location>
</feature>
<keyword evidence="1" id="KW-1133">Transmembrane helix</keyword>
<evidence type="ECO:0000256" key="1">
    <source>
        <dbReference type="SAM" id="Phobius"/>
    </source>
</evidence>
<keyword evidence="3" id="KW-1185">Reference proteome</keyword>
<feature type="transmembrane region" description="Helical" evidence="1">
    <location>
        <begin position="115"/>
        <end position="134"/>
    </location>
</feature>
<proteinExistence type="predicted"/>
<evidence type="ECO:0000313" key="3">
    <source>
        <dbReference type="Proteomes" id="UP001328107"/>
    </source>
</evidence>
<evidence type="ECO:0000313" key="2">
    <source>
        <dbReference type="EMBL" id="GMR39763.1"/>
    </source>
</evidence>
<dbReference type="EMBL" id="BTRK01000003">
    <property type="protein sequence ID" value="GMR39763.1"/>
    <property type="molecule type" value="Genomic_DNA"/>
</dbReference>